<evidence type="ECO:0000313" key="10">
    <source>
        <dbReference type="Proteomes" id="UP000008460"/>
    </source>
</evidence>
<accession>F4GYP9</accession>
<keyword evidence="10" id="KW-1185">Reference proteome</keyword>
<feature type="domain" description="Peptidase S26" evidence="8">
    <location>
        <begin position="44"/>
        <end position="100"/>
    </location>
</feature>
<dbReference type="GO" id="GO:0004252">
    <property type="term" value="F:serine-type endopeptidase activity"/>
    <property type="evidence" value="ECO:0007669"/>
    <property type="project" value="UniProtKB-UniRule"/>
</dbReference>
<dbReference type="EC" id="3.4.21.89" evidence="5"/>
<evidence type="ECO:0000256" key="2">
    <source>
        <dbReference type="ARBA" id="ARBA00022692"/>
    </source>
</evidence>
<name>F4GYP9_CELFA</name>
<feature type="region of interest" description="Disordered" evidence="6">
    <location>
        <begin position="163"/>
        <end position="188"/>
    </location>
</feature>
<keyword evidence="2 7" id="KW-0812">Transmembrane</keyword>
<dbReference type="InterPro" id="IPR036286">
    <property type="entry name" value="LexA/Signal_pep-like_sf"/>
</dbReference>
<dbReference type="GO" id="GO:0006465">
    <property type="term" value="P:signal peptide processing"/>
    <property type="evidence" value="ECO:0007669"/>
    <property type="project" value="UniProtKB-UniRule"/>
</dbReference>
<evidence type="ECO:0000259" key="8">
    <source>
        <dbReference type="Pfam" id="PF10502"/>
    </source>
</evidence>
<evidence type="ECO:0000256" key="6">
    <source>
        <dbReference type="SAM" id="MobiDB-lite"/>
    </source>
</evidence>
<reference evidence="9 10" key="1">
    <citation type="submission" date="2011-04" db="EMBL/GenBank/DDBJ databases">
        <title>Complete sequence of Cellulomonas fimi ATCC 484.</title>
        <authorList>
            <consortium name="US DOE Joint Genome Institute"/>
            <person name="Lucas S."/>
            <person name="Han J."/>
            <person name="Lapidus A."/>
            <person name="Cheng J.-F."/>
            <person name="Goodwin L."/>
            <person name="Pitluck S."/>
            <person name="Peters L."/>
            <person name="Chertkov O."/>
            <person name="Detter J.C."/>
            <person name="Han C."/>
            <person name="Tapia R."/>
            <person name="Land M."/>
            <person name="Hauser L."/>
            <person name="Kyrpides N."/>
            <person name="Ivanova N."/>
            <person name="Ovchinnikova G."/>
            <person name="Pagani I."/>
            <person name="Mead D."/>
            <person name="Brumm P."/>
            <person name="Woyke T."/>
        </authorList>
    </citation>
    <scope>NUCLEOTIDE SEQUENCE [LARGE SCALE GENOMIC DNA]</scope>
    <source>
        <strain evidence="10">ATCC 484 / DSM 20113 / JCM 1341 / NBRC 15513 / NCIMB 8980 / NCTC 7547</strain>
    </source>
</reference>
<evidence type="ECO:0000256" key="4">
    <source>
        <dbReference type="ARBA" id="ARBA00023136"/>
    </source>
</evidence>
<dbReference type="STRING" id="590998.Celf_0628"/>
<dbReference type="eggNOG" id="COG0681">
    <property type="taxonomic scope" value="Bacteria"/>
</dbReference>
<dbReference type="Gene3D" id="2.10.109.10">
    <property type="entry name" value="Umud Fragment, subunit A"/>
    <property type="match status" value="1"/>
</dbReference>
<dbReference type="Pfam" id="PF10502">
    <property type="entry name" value="Peptidase_S26"/>
    <property type="match status" value="1"/>
</dbReference>
<keyword evidence="3 7" id="KW-1133">Transmembrane helix</keyword>
<dbReference type="Proteomes" id="UP000008460">
    <property type="component" value="Chromosome"/>
</dbReference>
<keyword evidence="4 7" id="KW-0472">Membrane</keyword>
<dbReference type="GO" id="GO:0009003">
    <property type="term" value="F:signal peptidase activity"/>
    <property type="evidence" value="ECO:0007669"/>
    <property type="project" value="UniProtKB-EC"/>
</dbReference>
<dbReference type="InterPro" id="IPR001733">
    <property type="entry name" value="Peptidase_S26B"/>
</dbReference>
<sequence>MTDTTPAPGAHRARRVLRALVSVLFYAAAAVAAWFVWPTNLGGCTTLTVVSGSSMEPTYVTGDLVVSRCGAPQVGDVVVYRPHELDGARIIHRLVGGDGTTGWVVQGDNNDWTDPFTPTDEEILGVAALHVPKVGLVGRLFTSPWVWGSCMLVALGLLVWPSSRDDETDPASPDLAGAPQDRTLTPTG</sequence>
<evidence type="ECO:0000256" key="3">
    <source>
        <dbReference type="ARBA" id="ARBA00022989"/>
    </source>
</evidence>
<organism evidence="9 10">
    <name type="scientific">Cellulomonas fimi (strain ATCC 484 / DSM 20113 / JCM 1341 / CCUG 24087 / LMG 16345 / NBRC 15513 / NCIMB 8980 / NCTC 7547 / NRS-133)</name>
    <dbReference type="NCBI Taxonomy" id="590998"/>
    <lineage>
        <taxon>Bacteria</taxon>
        <taxon>Bacillati</taxon>
        <taxon>Actinomycetota</taxon>
        <taxon>Actinomycetes</taxon>
        <taxon>Micrococcales</taxon>
        <taxon>Cellulomonadaceae</taxon>
        <taxon>Cellulomonas</taxon>
    </lineage>
</organism>
<dbReference type="EMBL" id="CP002666">
    <property type="protein sequence ID" value="AEE44768.1"/>
    <property type="molecule type" value="Genomic_DNA"/>
</dbReference>
<proteinExistence type="predicted"/>
<protein>
    <recommendedName>
        <fullName evidence="5">Signal peptidase I</fullName>
        <ecNumber evidence="5">3.4.21.89</ecNumber>
    </recommendedName>
</protein>
<evidence type="ECO:0000256" key="1">
    <source>
        <dbReference type="ARBA" id="ARBA00004370"/>
    </source>
</evidence>
<dbReference type="CDD" id="cd06462">
    <property type="entry name" value="Peptidase_S24_S26"/>
    <property type="match status" value="1"/>
</dbReference>
<dbReference type="SUPFAM" id="SSF51306">
    <property type="entry name" value="LexA/Signal peptidase"/>
    <property type="match status" value="1"/>
</dbReference>
<dbReference type="RefSeq" id="WP_013769797.1">
    <property type="nucleotide sequence ID" value="NC_015514.1"/>
</dbReference>
<dbReference type="NCBIfam" id="TIGR02228">
    <property type="entry name" value="sigpep_I_arch"/>
    <property type="match status" value="1"/>
</dbReference>
<evidence type="ECO:0000256" key="7">
    <source>
        <dbReference type="SAM" id="Phobius"/>
    </source>
</evidence>
<comment type="subcellular location">
    <subcellularLocation>
        <location evidence="1">Membrane</location>
    </subcellularLocation>
</comment>
<dbReference type="AlphaFoldDB" id="F4GYP9"/>
<dbReference type="GO" id="GO:0016020">
    <property type="term" value="C:membrane"/>
    <property type="evidence" value="ECO:0007669"/>
    <property type="project" value="UniProtKB-SubCell"/>
</dbReference>
<evidence type="ECO:0000313" key="9">
    <source>
        <dbReference type="EMBL" id="AEE44768.1"/>
    </source>
</evidence>
<dbReference type="KEGG" id="cfi:Celf_0628"/>
<feature type="transmembrane region" description="Helical" evidence="7">
    <location>
        <begin position="16"/>
        <end position="37"/>
    </location>
</feature>
<dbReference type="InterPro" id="IPR019533">
    <property type="entry name" value="Peptidase_S26"/>
</dbReference>
<evidence type="ECO:0000256" key="5">
    <source>
        <dbReference type="NCBIfam" id="TIGR02228"/>
    </source>
</evidence>
<dbReference type="HOGENOM" id="CLU_1517352_0_0_11"/>
<gene>
    <name evidence="9" type="ordered locus">Celf_0628</name>
</gene>